<comment type="caution">
    <text evidence="2">The sequence shown here is derived from an EMBL/GenBank/DDBJ whole genome shotgun (WGS) entry which is preliminary data.</text>
</comment>
<evidence type="ECO:0000313" key="2">
    <source>
        <dbReference type="EMBL" id="KAK5637598.1"/>
    </source>
</evidence>
<reference evidence="2 3" key="1">
    <citation type="submission" date="2023-10" db="EMBL/GenBank/DDBJ databases">
        <title>Draft genome sequence of Xylaria bambusicola isolate GMP-LS, the root and basal stem rot pathogen of sugarcane in Indonesia.</title>
        <authorList>
            <person name="Selvaraj P."/>
            <person name="Muralishankar V."/>
            <person name="Muruganantham S."/>
            <person name="Sp S."/>
            <person name="Haryani S."/>
            <person name="Lau K.J.X."/>
            <person name="Naqvi N.I."/>
        </authorList>
    </citation>
    <scope>NUCLEOTIDE SEQUENCE [LARGE SCALE GENOMIC DNA]</scope>
    <source>
        <strain evidence="2">GMP-LS</strain>
    </source>
</reference>
<name>A0AAN7ZFE4_9PEZI</name>
<evidence type="ECO:0000313" key="3">
    <source>
        <dbReference type="Proteomes" id="UP001305414"/>
    </source>
</evidence>
<dbReference type="Proteomes" id="UP001305414">
    <property type="component" value="Unassembled WGS sequence"/>
</dbReference>
<dbReference type="EMBL" id="JAWHQM010000160">
    <property type="protein sequence ID" value="KAK5637598.1"/>
    <property type="molecule type" value="Genomic_DNA"/>
</dbReference>
<feature type="region of interest" description="Disordered" evidence="1">
    <location>
        <begin position="75"/>
        <end position="98"/>
    </location>
</feature>
<evidence type="ECO:0000256" key="1">
    <source>
        <dbReference type="SAM" id="MobiDB-lite"/>
    </source>
</evidence>
<feature type="compositionally biased region" description="Polar residues" evidence="1">
    <location>
        <begin position="89"/>
        <end position="98"/>
    </location>
</feature>
<accession>A0AAN7ZFE4</accession>
<proteinExistence type="predicted"/>
<sequence length="98" mass="11495">MQWWFSAAGYAMWNKSTSRQDVTSIFDLAVRPMLFNLDHGAWALRVMPMVNCYRHRLTVHHLTLEAQYDVMKPMTSEEEKEKTEGTHASIENESNMRC</sequence>
<feature type="compositionally biased region" description="Basic and acidic residues" evidence="1">
    <location>
        <begin position="75"/>
        <end position="85"/>
    </location>
</feature>
<gene>
    <name evidence="2" type="ORF">RRF57_013313</name>
</gene>
<keyword evidence="3" id="KW-1185">Reference proteome</keyword>
<protein>
    <submittedName>
        <fullName evidence="2">Uncharacterized protein</fullName>
    </submittedName>
</protein>
<organism evidence="2 3">
    <name type="scientific">Xylaria bambusicola</name>
    <dbReference type="NCBI Taxonomy" id="326684"/>
    <lineage>
        <taxon>Eukaryota</taxon>
        <taxon>Fungi</taxon>
        <taxon>Dikarya</taxon>
        <taxon>Ascomycota</taxon>
        <taxon>Pezizomycotina</taxon>
        <taxon>Sordariomycetes</taxon>
        <taxon>Xylariomycetidae</taxon>
        <taxon>Xylariales</taxon>
        <taxon>Xylariaceae</taxon>
        <taxon>Xylaria</taxon>
    </lineage>
</organism>
<dbReference type="AlphaFoldDB" id="A0AAN7ZFE4"/>